<dbReference type="InterPro" id="IPR029026">
    <property type="entry name" value="tRNA_m1G_MTases_N"/>
</dbReference>
<dbReference type="CDD" id="cd18092">
    <property type="entry name" value="SpoU-like_TrmH"/>
    <property type="match status" value="1"/>
</dbReference>
<gene>
    <name evidence="7 9" type="primary">trmH</name>
    <name evidence="9" type="ORF">DZC52_10735</name>
</gene>
<dbReference type="InterPro" id="IPR029028">
    <property type="entry name" value="Alpha/beta_knot_MTases"/>
</dbReference>
<protein>
    <recommendedName>
        <fullName evidence="7">tRNA (guanosine(18)-2'-O)-methyltransferase</fullName>
        <ecNumber evidence="7">2.1.1.34</ecNumber>
    </recommendedName>
    <alternativeName>
        <fullName evidence="7">tRNA [Gm18] methyltransferase</fullName>
    </alternativeName>
</protein>
<keyword evidence="4 7" id="KW-0949">S-adenosyl-L-methionine</keyword>
<evidence type="ECO:0000256" key="1">
    <source>
        <dbReference type="ARBA" id="ARBA00022555"/>
    </source>
</evidence>
<evidence type="ECO:0000313" key="10">
    <source>
        <dbReference type="Proteomes" id="UP000260351"/>
    </source>
</evidence>
<accession>A0A3E1K7A7</accession>
<comment type="function">
    <text evidence="7">Catalyzes the 2'-O methylation of guanosine at position 18 in tRNA.</text>
</comment>
<keyword evidence="6 7" id="KW-0694">RNA-binding</keyword>
<proteinExistence type="inferred from homology"/>
<keyword evidence="3 7" id="KW-0808">Transferase</keyword>
<dbReference type="OrthoDB" id="9785673at2"/>
<dbReference type="EMBL" id="QUZK01000041">
    <property type="protein sequence ID" value="RFF29904.1"/>
    <property type="molecule type" value="Genomic_DNA"/>
</dbReference>
<name>A0A3E1K7A7_9GAMM</name>
<dbReference type="InterPro" id="IPR001537">
    <property type="entry name" value="SpoU_MeTrfase"/>
</dbReference>
<dbReference type="NCBIfam" id="NF008295">
    <property type="entry name" value="PRK11081.1"/>
    <property type="match status" value="1"/>
</dbReference>
<comment type="similarity">
    <text evidence="7">Belongs to the class IV-like SAM-binding methyltransferase superfamily. RNA methyltransferase TrmH family.</text>
</comment>
<dbReference type="Proteomes" id="UP000260351">
    <property type="component" value="Unassembled WGS sequence"/>
</dbReference>
<evidence type="ECO:0000256" key="5">
    <source>
        <dbReference type="ARBA" id="ARBA00022694"/>
    </source>
</evidence>
<dbReference type="GO" id="GO:0002938">
    <property type="term" value="P:tRNA guanine ribose methylation"/>
    <property type="evidence" value="ECO:0007669"/>
    <property type="project" value="UniProtKB-UniRule"/>
</dbReference>
<evidence type="ECO:0000256" key="6">
    <source>
        <dbReference type="ARBA" id="ARBA00022884"/>
    </source>
</evidence>
<feature type="binding site" evidence="7">
    <location>
        <position position="139"/>
    </location>
    <ligand>
        <name>S-adenosyl-L-methionine</name>
        <dbReference type="ChEBI" id="CHEBI:59789"/>
    </ligand>
</feature>
<dbReference type="GO" id="GO:0000049">
    <property type="term" value="F:tRNA binding"/>
    <property type="evidence" value="ECO:0007669"/>
    <property type="project" value="UniProtKB-UniRule"/>
</dbReference>
<dbReference type="Gene3D" id="3.40.1280.10">
    <property type="match status" value="1"/>
</dbReference>
<dbReference type="Pfam" id="PF00588">
    <property type="entry name" value="SpoU_methylase"/>
    <property type="match status" value="1"/>
</dbReference>
<dbReference type="PANTHER" id="PTHR43453">
    <property type="entry name" value="RRNA METHYLASE-LIKE"/>
    <property type="match status" value="1"/>
</dbReference>
<dbReference type="AlphaFoldDB" id="A0A3E1K7A7"/>
<feature type="binding site" evidence="7">
    <location>
        <position position="148"/>
    </location>
    <ligand>
        <name>S-adenosyl-L-methionine</name>
        <dbReference type="ChEBI" id="CHEBI:59789"/>
    </ligand>
</feature>
<dbReference type="EC" id="2.1.1.34" evidence="7"/>
<evidence type="ECO:0000259" key="8">
    <source>
        <dbReference type="Pfam" id="PF00588"/>
    </source>
</evidence>
<keyword evidence="2 7" id="KW-0489">Methyltransferase</keyword>
<evidence type="ECO:0000256" key="3">
    <source>
        <dbReference type="ARBA" id="ARBA00022679"/>
    </source>
</evidence>
<keyword evidence="5 7" id="KW-0819">tRNA processing</keyword>
<evidence type="ECO:0000256" key="2">
    <source>
        <dbReference type="ARBA" id="ARBA00022603"/>
    </source>
</evidence>
<organism evidence="9 10">
    <name type="scientific">Wenzhouxiangella sediminis</name>
    <dbReference type="NCBI Taxonomy" id="1792836"/>
    <lineage>
        <taxon>Bacteria</taxon>
        <taxon>Pseudomonadati</taxon>
        <taxon>Pseudomonadota</taxon>
        <taxon>Gammaproteobacteria</taxon>
        <taxon>Chromatiales</taxon>
        <taxon>Wenzhouxiangellaceae</taxon>
        <taxon>Wenzhouxiangella</taxon>
    </lineage>
</organism>
<feature type="domain" description="tRNA/rRNA methyltransferase SpoU type" evidence="8">
    <location>
        <begin position="20"/>
        <end position="159"/>
    </location>
</feature>
<dbReference type="GO" id="GO:0141100">
    <property type="term" value="F:tRNA (guanine(18)-2'-O)-methyltransferase activity"/>
    <property type="evidence" value="ECO:0007669"/>
    <property type="project" value="UniProtKB-UniRule"/>
</dbReference>
<dbReference type="HAMAP" id="MF_02060">
    <property type="entry name" value="tRNA_methyltr_TrmH"/>
    <property type="match status" value="1"/>
</dbReference>
<evidence type="ECO:0000256" key="4">
    <source>
        <dbReference type="ARBA" id="ARBA00022691"/>
    </source>
</evidence>
<dbReference type="InterPro" id="IPR033671">
    <property type="entry name" value="TrmH"/>
</dbReference>
<evidence type="ECO:0000256" key="7">
    <source>
        <dbReference type="HAMAP-Rule" id="MF_02060"/>
    </source>
</evidence>
<dbReference type="RefSeq" id="WP_116651138.1">
    <property type="nucleotide sequence ID" value="NZ_QUZK01000041.1"/>
</dbReference>
<dbReference type="SUPFAM" id="SSF75217">
    <property type="entry name" value="alpha/beta knot"/>
    <property type="match status" value="1"/>
</dbReference>
<dbReference type="PANTHER" id="PTHR43453:SF1">
    <property type="entry name" value="TRNA_RRNA METHYLTRANSFERASE SPOU TYPE DOMAIN-CONTAINING PROTEIN"/>
    <property type="match status" value="1"/>
</dbReference>
<comment type="catalytic activity">
    <reaction evidence="7">
        <text>guanosine(18) in tRNA + S-adenosyl-L-methionine = 2'-O-methylguanosine(18) in tRNA + S-adenosyl-L-homocysteine + H(+)</text>
        <dbReference type="Rhea" id="RHEA:20077"/>
        <dbReference type="Rhea" id="RHEA-COMP:10190"/>
        <dbReference type="Rhea" id="RHEA-COMP:10192"/>
        <dbReference type="ChEBI" id="CHEBI:15378"/>
        <dbReference type="ChEBI" id="CHEBI:57856"/>
        <dbReference type="ChEBI" id="CHEBI:59789"/>
        <dbReference type="ChEBI" id="CHEBI:74269"/>
        <dbReference type="ChEBI" id="CHEBI:74445"/>
        <dbReference type="EC" id="2.1.1.34"/>
    </reaction>
</comment>
<reference evidence="9 10" key="1">
    <citation type="submission" date="2018-08" db="EMBL/GenBank/DDBJ databases">
        <title>Wenzhouxiangella salilacus sp. nov., a novel bacterium isolated from a saline lake in Xinjiang Province, China.</title>
        <authorList>
            <person name="Han S."/>
        </authorList>
    </citation>
    <scope>NUCLEOTIDE SEQUENCE [LARGE SCALE GENOMIC DNA]</scope>
    <source>
        <strain evidence="9 10">XDB06</strain>
    </source>
</reference>
<evidence type="ECO:0000313" key="9">
    <source>
        <dbReference type="EMBL" id="RFF29904.1"/>
    </source>
</evidence>
<keyword evidence="1 7" id="KW-0820">tRNA-binding</keyword>
<comment type="caution">
    <text evidence="7">Lacks conserved residue(s) required for the propagation of feature annotation.</text>
</comment>
<keyword evidence="10" id="KW-1185">Reference proteome</keyword>
<sequence length="206" mass="22825">MTPERKARIEQVAAGRHPDLTVFLERVHKAHNVAAILRTCDAVGVLEAHAVPPTGGIPPLNHTAQGAQRWVKLHRHHDAGEGLRSLKAKGFSLYAAHFSDQAVDFRQPDYTQPTAIVMGTEKFGVSEEALAECDGEIVIPMAGMTQSLNVSVATALILYEAQRQRQAAGMYKPHSLEEEPWKSLAESWIRRDLDRRRNPPPEPDSD</sequence>
<comment type="caution">
    <text evidence="9">The sequence shown here is derived from an EMBL/GenBank/DDBJ whole genome shotgun (WGS) entry which is preliminary data.</text>
</comment>